<dbReference type="RefSeq" id="WP_056947881.1">
    <property type="nucleotide sequence ID" value="NZ_AZEE01000028.1"/>
</dbReference>
<evidence type="ECO:0000313" key="1">
    <source>
        <dbReference type="EMBL" id="KRK98076.1"/>
    </source>
</evidence>
<dbReference type="Proteomes" id="UP000051160">
    <property type="component" value="Unassembled WGS sequence"/>
</dbReference>
<proteinExistence type="predicted"/>
<name>A0A0R1LQE2_9LACO</name>
<dbReference type="OrthoDB" id="2295517at2"/>
<comment type="caution">
    <text evidence="1">The sequence shown here is derived from an EMBL/GenBank/DDBJ whole genome shotgun (WGS) entry which is preliminary data.</text>
</comment>
<keyword evidence="2" id="KW-1185">Reference proteome</keyword>
<gene>
    <name evidence="1" type="ORF">FD04_GL001054</name>
</gene>
<accession>A0A0R1LQE2</accession>
<organism evidence="1 2">
    <name type="scientific">Secundilactobacillus odoratitofui DSM 19909 = JCM 15043</name>
    <dbReference type="NCBI Taxonomy" id="1423776"/>
    <lineage>
        <taxon>Bacteria</taxon>
        <taxon>Bacillati</taxon>
        <taxon>Bacillota</taxon>
        <taxon>Bacilli</taxon>
        <taxon>Lactobacillales</taxon>
        <taxon>Lactobacillaceae</taxon>
        <taxon>Secundilactobacillus</taxon>
    </lineage>
</organism>
<dbReference type="AlphaFoldDB" id="A0A0R1LQE2"/>
<dbReference type="PATRIC" id="fig|1423776.4.peg.1064"/>
<dbReference type="EMBL" id="AZEE01000028">
    <property type="protein sequence ID" value="KRK98076.1"/>
    <property type="molecule type" value="Genomic_DNA"/>
</dbReference>
<protein>
    <submittedName>
        <fullName evidence="1">Uncharacterized protein</fullName>
    </submittedName>
</protein>
<reference evidence="1 2" key="1">
    <citation type="journal article" date="2015" name="Genome Announc.">
        <title>Expanding the biotechnology potential of lactobacilli through comparative genomics of 213 strains and associated genera.</title>
        <authorList>
            <person name="Sun Z."/>
            <person name="Harris H.M."/>
            <person name="McCann A."/>
            <person name="Guo C."/>
            <person name="Argimon S."/>
            <person name="Zhang W."/>
            <person name="Yang X."/>
            <person name="Jeffery I.B."/>
            <person name="Cooney J.C."/>
            <person name="Kagawa T.F."/>
            <person name="Liu W."/>
            <person name="Song Y."/>
            <person name="Salvetti E."/>
            <person name="Wrobel A."/>
            <person name="Rasinkangas P."/>
            <person name="Parkhill J."/>
            <person name="Rea M.C."/>
            <person name="O'Sullivan O."/>
            <person name="Ritari J."/>
            <person name="Douillard F.P."/>
            <person name="Paul Ross R."/>
            <person name="Yang R."/>
            <person name="Briner A.E."/>
            <person name="Felis G.E."/>
            <person name="de Vos W.M."/>
            <person name="Barrangou R."/>
            <person name="Klaenhammer T.R."/>
            <person name="Caufield P.W."/>
            <person name="Cui Y."/>
            <person name="Zhang H."/>
            <person name="O'Toole P.W."/>
        </authorList>
    </citation>
    <scope>NUCLEOTIDE SEQUENCE [LARGE SCALE GENOMIC DNA]</scope>
    <source>
        <strain evidence="1 2">DSM 19909</strain>
    </source>
</reference>
<evidence type="ECO:0000313" key="2">
    <source>
        <dbReference type="Proteomes" id="UP000051160"/>
    </source>
</evidence>
<sequence length="93" mass="11047">MLKQLNPVQLKTTNLFTWRQLTHQYGIANVSNWLQARDALEKTQKIEILGEFYSQDQARDFLSRENDHLAFSQSQIELFGIKEIGRYVLIQYR</sequence>